<keyword evidence="2" id="KW-0548">Nucleotidyltransferase</keyword>
<dbReference type="InterPro" id="IPR000594">
    <property type="entry name" value="ThiF_NAD_FAD-bd"/>
</dbReference>
<accession>A0A1M7TDB2</accession>
<dbReference type="EMBL" id="FRDI01000010">
    <property type="protein sequence ID" value="SHN68739.1"/>
    <property type="molecule type" value="Genomic_DNA"/>
</dbReference>
<dbReference type="PANTHER" id="PTHR43267:SF1">
    <property type="entry name" value="TRNA THREONYLCARBAMOYLADENOSINE DEHYDRATASE"/>
    <property type="match status" value="1"/>
</dbReference>
<name>A0A1M7TDB2_9BACT</name>
<evidence type="ECO:0000259" key="1">
    <source>
        <dbReference type="Pfam" id="PF00899"/>
    </source>
</evidence>
<reference evidence="2 3" key="1">
    <citation type="submission" date="2016-12" db="EMBL/GenBank/DDBJ databases">
        <authorList>
            <person name="Song W.-J."/>
            <person name="Kurnit D.M."/>
        </authorList>
    </citation>
    <scope>NUCLEOTIDE SEQUENCE [LARGE SCALE GENOMIC DNA]</scope>
    <source>
        <strain evidence="2 3">DSM 11393</strain>
    </source>
</reference>
<dbReference type="GO" id="GO:0061504">
    <property type="term" value="P:cyclic threonylcarbamoyladenosine biosynthetic process"/>
    <property type="evidence" value="ECO:0007669"/>
    <property type="project" value="TreeGrafter"/>
</dbReference>
<evidence type="ECO:0000313" key="2">
    <source>
        <dbReference type="EMBL" id="SHN68739.1"/>
    </source>
</evidence>
<protein>
    <submittedName>
        <fullName evidence="2">Sulfur carrier protein ThiS adenylyltransferase</fullName>
    </submittedName>
</protein>
<dbReference type="Proteomes" id="UP000186469">
    <property type="component" value="Unassembled WGS sequence"/>
</dbReference>
<evidence type="ECO:0000313" key="3">
    <source>
        <dbReference type="Proteomes" id="UP000186469"/>
    </source>
</evidence>
<dbReference type="PANTHER" id="PTHR43267">
    <property type="entry name" value="TRNA THREONYLCARBAMOYLADENOSINE DEHYDRATASE"/>
    <property type="match status" value="1"/>
</dbReference>
<gene>
    <name evidence="2" type="ORF">SAMN02745728_01882</name>
</gene>
<proteinExistence type="predicted"/>
<dbReference type="Gene3D" id="3.40.50.720">
    <property type="entry name" value="NAD(P)-binding Rossmann-like Domain"/>
    <property type="match status" value="1"/>
</dbReference>
<keyword evidence="3" id="KW-1185">Reference proteome</keyword>
<dbReference type="AlphaFoldDB" id="A0A1M7TDB2"/>
<dbReference type="InterPro" id="IPR045886">
    <property type="entry name" value="ThiF/MoeB/HesA"/>
</dbReference>
<feature type="domain" description="THIF-type NAD/FAD binding fold" evidence="1">
    <location>
        <begin position="56"/>
        <end position="282"/>
    </location>
</feature>
<dbReference type="SUPFAM" id="SSF69572">
    <property type="entry name" value="Activating enzymes of the ubiquitin-like proteins"/>
    <property type="match status" value="1"/>
</dbReference>
<dbReference type="Pfam" id="PF00899">
    <property type="entry name" value="ThiF"/>
    <property type="match status" value="1"/>
</dbReference>
<keyword evidence="2" id="KW-0808">Transferase</keyword>
<dbReference type="STRING" id="1121455.SAMN02745728_01882"/>
<dbReference type="GO" id="GO:0061503">
    <property type="term" value="F:tRNA threonylcarbamoyladenosine dehydratase"/>
    <property type="evidence" value="ECO:0007669"/>
    <property type="project" value="TreeGrafter"/>
</dbReference>
<dbReference type="GO" id="GO:0008641">
    <property type="term" value="F:ubiquitin-like modifier activating enzyme activity"/>
    <property type="evidence" value="ECO:0007669"/>
    <property type="project" value="InterPro"/>
</dbReference>
<dbReference type="InterPro" id="IPR035985">
    <property type="entry name" value="Ubiquitin-activating_enz"/>
</dbReference>
<organism evidence="2 3">
    <name type="scientific">Desulfovibrio litoralis DSM 11393</name>
    <dbReference type="NCBI Taxonomy" id="1121455"/>
    <lineage>
        <taxon>Bacteria</taxon>
        <taxon>Pseudomonadati</taxon>
        <taxon>Thermodesulfobacteriota</taxon>
        <taxon>Desulfovibrionia</taxon>
        <taxon>Desulfovibrionales</taxon>
        <taxon>Desulfovibrionaceae</taxon>
        <taxon>Desulfovibrio</taxon>
    </lineage>
</organism>
<dbReference type="OrthoDB" id="9804286at2"/>
<dbReference type="RefSeq" id="WP_072697569.1">
    <property type="nucleotide sequence ID" value="NZ_FRDI01000010.1"/>
</dbReference>
<dbReference type="GO" id="GO:0016779">
    <property type="term" value="F:nucleotidyltransferase activity"/>
    <property type="evidence" value="ECO:0007669"/>
    <property type="project" value="UniProtKB-KW"/>
</dbReference>
<sequence>MSIINQMQTYAQKNFEKHQRSFISLKQLKSLAKSTGQSLKALELLALRNKILPERYKRNLDIISLEEQLLLKESSVLLIGLGGLGGHCLDFLLRLGVGSILAVDGDKFEESNLNRQLLCTLGGLNKAKTDAALKHAKKINQAVDFKVINQFLDAGSMYEVMQSQPFDLVIDALGGLKNRMHLQQAATKAKLNVVTGAIAGFSGYISLVPFIAGEATINPAQFLGTSANIEDKIGTPAPTVAFAASLMLTFTQEALIKKKKNEALQAQYLIFDLKTQTLEKVKF</sequence>